<proteinExistence type="predicted"/>
<dbReference type="RefSeq" id="WP_259315444.1">
    <property type="nucleotide sequence ID" value="NZ_CP087164.1"/>
</dbReference>
<dbReference type="AlphaFoldDB" id="A0A9E6XWG9"/>
<dbReference type="Proteomes" id="UP001162834">
    <property type="component" value="Chromosome"/>
</dbReference>
<sequence length="152" mass="15962">MSYSASGGRRQLLDTLAEATDRIGDALAALGVAYEQLDEHHGDELEAALFRPVQAAYGRAQRTYADFAARYGLPARAFEPGSAGPASAGAWSLIEDAVDAAGDADETIATLQDSLLPIEVGDPEVRAGLSAVRELLGPVPARAREVVRTLGR</sequence>
<gene>
    <name evidence="1" type="ORF">DSM104329_02157</name>
</gene>
<keyword evidence="2" id="KW-1185">Reference proteome</keyword>
<dbReference type="KEGG" id="sbae:DSM104329_02157"/>
<reference evidence="1" key="1">
    <citation type="journal article" date="2022" name="Int. J. Syst. Evol. Microbiol.">
        <title>Pseudomonas aegrilactucae sp. nov. and Pseudomonas morbosilactucae sp. nov., pathogens causing bacterial rot of lettuce in Japan.</title>
        <authorList>
            <person name="Sawada H."/>
            <person name="Fujikawa T."/>
            <person name="Satou M."/>
        </authorList>
    </citation>
    <scope>NUCLEOTIDE SEQUENCE</scope>
    <source>
        <strain evidence="1">0166_1</strain>
    </source>
</reference>
<organism evidence="1 2">
    <name type="scientific">Capillimicrobium parvum</name>
    <dbReference type="NCBI Taxonomy" id="2884022"/>
    <lineage>
        <taxon>Bacteria</taxon>
        <taxon>Bacillati</taxon>
        <taxon>Actinomycetota</taxon>
        <taxon>Thermoleophilia</taxon>
        <taxon>Solirubrobacterales</taxon>
        <taxon>Capillimicrobiaceae</taxon>
        <taxon>Capillimicrobium</taxon>
    </lineage>
</organism>
<evidence type="ECO:0000313" key="2">
    <source>
        <dbReference type="Proteomes" id="UP001162834"/>
    </source>
</evidence>
<protein>
    <submittedName>
        <fullName evidence="1">Uncharacterized protein</fullName>
    </submittedName>
</protein>
<evidence type="ECO:0000313" key="1">
    <source>
        <dbReference type="EMBL" id="UGS35762.1"/>
    </source>
</evidence>
<dbReference type="EMBL" id="CP087164">
    <property type="protein sequence ID" value="UGS35762.1"/>
    <property type="molecule type" value="Genomic_DNA"/>
</dbReference>
<accession>A0A9E6XWG9</accession>
<name>A0A9E6XWG9_9ACTN</name>